<dbReference type="HAMAP" id="MF_00138">
    <property type="entry name" value="GARS"/>
    <property type="match status" value="1"/>
</dbReference>
<evidence type="ECO:0000256" key="7">
    <source>
        <dbReference type="ARBA" id="ARBA00022741"/>
    </source>
</evidence>
<dbReference type="GO" id="GO:0009113">
    <property type="term" value="P:purine nucleobase biosynthetic process"/>
    <property type="evidence" value="ECO:0007669"/>
    <property type="project" value="InterPro"/>
</dbReference>
<dbReference type="InterPro" id="IPR016185">
    <property type="entry name" value="PreATP-grasp_dom_sf"/>
</dbReference>
<gene>
    <name evidence="14 17" type="primary">purD</name>
    <name evidence="17" type="ORF">EC580_13225</name>
</gene>
<dbReference type="PROSITE" id="PS00184">
    <property type="entry name" value="GARS"/>
    <property type="match status" value="1"/>
</dbReference>
<dbReference type="InterPro" id="IPR020561">
    <property type="entry name" value="PRibGlycinamid_synth_ATP-grasp"/>
</dbReference>
<dbReference type="GO" id="GO:0006189">
    <property type="term" value="P:'de novo' IMP biosynthetic process"/>
    <property type="evidence" value="ECO:0007669"/>
    <property type="project" value="UniProtKB-UniRule"/>
</dbReference>
<dbReference type="InterPro" id="IPR011761">
    <property type="entry name" value="ATP-grasp"/>
</dbReference>
<dbReference type="InterPro" id="IPR020562">
    <property type="entry name" value="PRibGlycinamide_synth_N"/>
</dbReference>
<keyword evidence="8 14" id="KW-0658">Purine biosynthesis</keyword>
<evidence type="ECO:0000256" key="15">
    <source>
        <dbReference type="PROSITE-ProRule" id="PRU00409"/>
    </source>
</evidence>
<comment type="caution">
    <text evidence="17">The sequence shown here is derived from an EMBL/GenBank/DDBJ whole genome shotgun (WGS) entry which is preliminary data.</text>
</comment>
<dbReference type="SMART" id="SM01209">
    <property type="entry name" value="GARS_A"/>
    <property type="match status" value="1"/>
</dbReference>
<dbReference type="RefSeq" id="WP_123105826.1">
    <property type="nucleotide sequence ID" value="NZ_CP127527.1"/>
</dbReference>
<name>A0A3M8QPA5_9PROT</name>
<dbReference type="PANTHER" id="PTHR43472">
    <property type="entry name" value="PHOSPHORIBOSYLAMINE--GLYCINE LIGASE"/>
    <property type="match status" value="1"/>
</dbReference>
<dbReference type="Gene3D" id="3.40.50.20">
    <property type="match status" value="1"/>
</dbReference>
<dbReference type="Pfam" id="PF01071">
    <property type="entry name" value="GARS_A"/>
    <property type="match status" value="1"/>
</dbReference>
<evidence type="ECO:0000256" key="14">
    <source>
        <dbReference type="HAMAP-Rule" id="MF_00138"/>
    </source>
</evidence>
<comment type="pathway">
    <text evidence="3 14">Purine metabolism; IMP biosynthesis via de novo pathway; N(1)-(5-phospho-D-ribosyl)glycinamide from 5-phospho-alpha-D-ribose 1-diphosphate: step 2/2.</text>
</comment>
<evidence type="ECO:0000256" key="5">
    <source>
        <dbReference type="ARBA" id="ARBA00022598"/>
    </source>
</evidence>
<dbReference type="OrthoDB" id="5289455at2"/>
<dbReference type="InterPro" id="IPR020560">
    <property type="entry name" value="PRibGlycinamide_synth_C-dom"/>
</dbReference>
<sequence length="421" mass="43834">MGAKVLVLGSGGREHAIAWKLAQSPLVERVYCAPGNPGTAAEAGVENLAIAATDAEGLVAAAFARGVELVVIGPEAPLVAGVGDRLRRAGLPVFGPDAAAAQLEGSKVFAKEFLQRHQIPTASYRRFAELGGAQRYIRQHTLPVVVKADGLAAGKGVVVALSHDQAQAAAEQFLAWGPIVVEEFLHGEEASFIAVLVDGQVLPLAGSQDHKRLLDGDLGPNTGGMGAYSPAPVLDAAMGERVLREVMRPAARGLLADGLPYRGFLYAGIMVTAQGPKVLEFNCRLGDPETQPLLMRLRSDLFALLRAAAAGDTLPPTLDWDPRPALCVVLAAAGYPDAPRNGDAILGLPLADDPDVKIFHAGTAAQDGAVVTAGGRVLGVTALGASLAEAAARAYARAGAIRWPGMQYRHDIGHRALQRGR</sequence>
<dbReference type="GO" id="GO:0046872">
    <property type="term" value="F:metal ion binding"/>
    <property type="evidence" value="ECO:0007669"/>
    <property type="project" value="UniProtKB-KW"/>
</dbReference>
<dbReference type="InterPro" id="IPR037123">
    <property type="entry name" value="PRibGlycinamide_synth_C_sf"/>
</dbReference>
<dbReference type="SUPFAM" id="SSF52440">
    <property type="entry name" value="PreATP-grasp domain"/>
    <property type="match status" value="1"/>
</dbReference>
<evidence type="ECO:0000256" key="13">
    <source>
        <dbReference type="ARBA" id="ARBA00042864"/>
    </source>
</evidence>
<feature type="domain" description="ATP-grasp" evidence="16">
    <location>
        <begin position="111"/>
        <end position="310"/>
    </location>
</feature>
<dbReference type="AlphaFoldDB" id="A0A3M8QPA5"/>
<keyword evidence="5 14" id="KW-0436">Ligase</keyword>
<dbReference type="EC" id="6.3.4.13" evidence="4 14"/>
<evidence type="ECO:0000256" key="4">
    <source>
        <dbReference type="ARBA" id="ARBA00013255"/>
    </source>
</evidence>
<dbReference type="GO" id="GO:0004637">
    <property type="term" value="F:phosphoribosylamine-glycine ligase activity"/>
    <property type="evidence" value="ECO:0007669"/>
    <property type="project" value="UniProtKB-UniRule"/>
</dbReference>
<organism evidence="17">
    <name type="scientific">Acidithiobacillus sulfuriphilus</name>
    <dbReference type="NCBI Taxonomy" id="1867749"/>
    <lineage>
        <taxon>Bacteria</taxon>
        <taxon>Pseudomonadati</taxon>
        <taxon>Pseudomonadota</taxon>
        <taxon>Acidithiobacillia</taxon>
        <taxon>Acidithiobacillales</taxon>
        <taxon>Acidithiobacillaceae</taxon>
        <taxon>Acidithiobacillus</taxon>
    </lineage>
</organism>
<reference evidence="17" key="1">
    <citation type="submission" date="2018-10" db="EMBL/GenBank/DDBJ databases">
        <title>Acidithiobacillus sulfuriphilus sp. nov.: an extremely acidophilic sulfur-oxidizing chemolithotroph isolated from a neutral pH environment.</title>
        <authorList>
            <person name="Falagan C."/>
            <person name="Moya-Beltran A."/>
            <person name="Quatrini R."/>
            <person name="Johnson D.B."/>
        </authorList>
    </citation>
    <scope>NUCLEOTIDE SEQUENCE [LARGE SCALE GENOMIC DNA]</scope>
    <source>
        <strain evidence="17">CJ-2</strain>
    </source>
</reference>
<comment type="similarity">
    <text evidence="11 14">Belongs to the GARS family.</text>
</comment>
<dbReference type="InterPro" id="IPR013815">
    <property type="entry name" value="ATP_grasp_subdomain_1"/>
</dbReference>
<dbReference type="GO" id="GO:0005524">
    <property type="term" value="F:ATP binding"/>
    <property type="evidence" value="ECO:0007669"/>
    <property type="project" value="UniProtKB-UniRule"/>
</dbReference>
<dbReference type="NCBIfam" id="TIGR00877">
    <property type="entry name" value="purD"/>
    <property type="match status" value="1"/>
</dbReference>
<evidence type="ECO:0000259" key="16">
    <source>
        <dbReference type="PROSITE" id="PS50975"/>
    </source>
</evidence>
<dbReference type="EMBL" id="RIZI01000192">
    <property type="protein sequence ID" value="RNF58113.1"/>
    <property type="molecule type" value="Genomic_DNA"/>
</dbReference>
<dbReference type="SUPFAM" id="SSF51246">
    <property type="entry name" value="Rudiment single hybrid motif"/>
    <property type="match status" value="1"/>
</dbReference>
<protein>
    <recommendedName>
        <fullName evidence="4 14">Phosphoribosylamine--glycine ligase</fullName>
        <ecNumber evidence="4 14">6.3.4.13</ecNumber>
    </recommendedName>
    <alternativeName>
        <fullName evidence="14">GARS</fullName>
    </alternativeName>
    <alternativeName>
        <fullName evidence="12 14">Glycinamide ribonucleotide synthetase</fullName>
    </alternativeName>
    <alternativeName>
        <fullName evidence="13 14">Phosphoribosylglycinamide synthetase</fullName>
    </alternativeName>
</protein>
<keyword evidence="6" id="KW-0479">Metal-binding</keyword>
<evidence type="ECO:0000256" key="2">
    <source>
        <dbReference type="ARBA" id="ARBA00001946"/>
    </source>
</evidence>
<evidence type="ECO:0000256" key="6">
    <source>
        <dbReference type="ARBA" id="ARBA00022723"/>
    </source>
</evidence>
<evidence type="ECO:0000256" key="10">
    <source>
        <dbReference type="ARBA" id="ARBA00023211"/>
    </source>
</evidence>
<evidence type="ECO:0000256" key="8">
    <source>
        <dbReference type="ARBA" id="ARBA00022755"/>
    </source>
</evidence>
<evidence type="ECO:0000256" key="11">
    <source>
        <dbReference type="ARBA" id="ARBA00038345"/>
    </source>
</evidence>
<dbReference type="FunFam" id="3.90.600.10:FF:000001">
    <property type="entry name" value="Trifunctional purine biosynthetic protein adenosine-3"/>
    <property type="match status" value="1"/>
</dbReference>
<dbReference type="Gene3D" id="3.30.470.20">
    <property type="entry name" value="ATP-grasp fold, B domain"/>
    <property type="match status" value="1"/>
</dbReference>
<evidence type="ECO:0000256" key="12">
    <source>
        <dbReference type="ARBA" id="ARBA00042242"/>
    </source>
</evidence>
<dbReference type="UniPathway" id="UPA00074">
    <property type="reaction ID" value="UER00125"/>
</dbReference>
<keyword evidence="9 15" id="KW-0067">ATP-binding</keyword>
<evidence type="ECO:0000256" key="9">
    <source>
        <dbReference type="ARBA" id="ARBA00022840"/>
    </source>
</evidence>
<dbReference type="FunFam" id="3.40.50.20:FF:000006">
    <property type="entry name" value="Phosphoribosylamine--glycine ligase, chloroplastic"/>
    <property type="match status" value="1"/>
</dbReference>
<dbReference type="Gene3D" id="3.30.1490.20">
    <property type="entry name" value="ATP-grasp fold, A domain"/>
    <property type="match status" value="1"/>
</dbReference>
<comment type="cofactor">
    <cofactor evidence="2">
        <name>Mg(2+)</name>
        <dbReference type="ChEBI" id="CHEBI:18420"/>
    </cofactor>
</comment>
<accession>A0A3M8QPA5</accession>
<dbReference type="Pfam" id="PF02844">
    <property type="entry name" value="GARS_N"/>
    <property type="match status" value="1"/>
</dbReference>
<evidence type="ECO:0000256" key="1">
    <source>
        <dbReference type="ARBA" id="ARBA00001936"/>
    </source>
</evidence>
<dbReference type="SUPFAM" id="SSF56059">
    <property type="entry name" value="Glutathione synthetase ATP-binding domain-like"/>
    <property type="match status" value="1"/>
</dbReference>
<dbReference type="InterPro" id="IPR011054">
    <property type="entry name" value="Rudment_hybrid_motif"/>
</dbReference>
<proteinExistence type="inferred from homology"/>
<keyword evidence="10" id="KW-0464">Manganese</keyword>
<keyword evidence="7 15" id="KW-0547">Nucleotide-binding</keyword>
<dbReference type="PANTHER" id="PTHR43472:SF1">
    <property type="entry name" value="PHOSPHORIBOSYLAMINE--GLYCINE LIGASE, CHLOROPLASTIC"/>
    <property type="match status" value="1"/>
</dbReference>
<evidence type="ECO:0000256" key="3">
    <source>
        <dbReference type="ARBA" id="ARBA00005174"/>
    </source>
</evidence>
<comment type="catalytic activity">
    <reaction evidence="14">
        <text>5-phospho-beta-D-ribosylamine + glycine + ATP = N(1)-(5-phospho-beta-D-ribosyl)glycinamide + ADP + phosphate + H(+)</text>
        <dbReference type="Rhea" id="RHEA:17453"/>
        <dbReference type="ChEBI" id="CHEBI:15378"/>
        <dbReference type="ChEBI" id="CHEBI:30616"/>
        <dbReference type="ChEBI" id="CHEBI:43474"/>
        <dbReference type="ChEBI" id="CHEBI:57305"/>
        <dbReference type="ChEBI" id="CHEBI:58681"/>
        <dbReference type="ChEBI" id="CHEBI:143788"/>
        <dbReference type="ChEBI" id="CHEBI:456216"/>
        <dbReference type="EC" id="6.3.4.13"/>
    </reaction>
</comment>
<dbReference type="Pfam" id="PF02843">
    <property type="entry name" value="GARS_C"/>
    <property type="match status" value="1"/>
</dbReference>
<dbReference type="PROSITE" id="PS50975">
    <property type="entry name" value="ATP_GRASP"/>
    <property type="match status" value="1"/>
</dbReference>
<evidence type="ECO:0000313" key="17">
    <source>
        <dbReference type="EMBL" id="RNF58113.1"/>
    </source>
</evidence>
<dbReference type="InterPro" id="IPR020559">
    <property type="entry name" value="PRibGlycinamide_synth_CS"/>
</dbReference>
<dbReference type="SMART" id="SM01210">
    <property type="entry name" value="GARS_C"/>
    <property type="match status" value="1"/>
</dbReference>
<dbReference type="Gene3D" id="3.90.600.10">
    <property type="entry name" value="Phosphoribosylglycinamide synthetase, C-terminal domain"/>
    <property type="match status" value="1"/>
</dbReference>
<dbReference type="InterPro" id="IPR000115">
    <property type="entry name" value="PRibGlycinamide_synth"/>
</dbReference>
<comment type="cofactor">
    <cofactor evidence="1">
        <name>Mn(2+)</name>
        <dbReference type="ChEBI" id="CHEBI:29035"/>
    </cofactor>
</comment>